<feature type="domain" description="Gamma tubulin complex component C-terminal" evidence="8">
    <location>
        <begin position="667"/>
        <end position="1038"/>
    </location>
</feature>
<dbReference type="Pfam" id="PF17681">
    <property type="entry name" value="GCP_N_terminal"/>
    <property type="match status" value="1"/>
</dbReference>
<dbReference type="InterPro" id="IPR007259">
    <property type="entry name" value="GCP"/>
</dbReference>
<dbReference type="GO" id="GO:0051321">
    <property type="term" value="P:meiotic cell cycle"/>
    <property type="evidence" value="ECO:0007669"/>
    <property type="project" value="TreeGrafter"/>
</dbReference>
<organism evidence="10 11">
    <name type="scientific">Lachnellula arida</name>
    <dbReference type="NCBI Taxonomy" id="1316785"/>
    <lineage>
        <taxon>Eukaryota</taxon>
        <taxon>Fungi</taxon>
        <taxon>Dikarya</taxon>
        <taxon>Ascomycota</taxon>
        <taxon>Pezizomycotina</taxon>
        <taxon>Leotiomycetes</taxon>
        <taxon>Helotiales</taxon>
        <taxon>Lachnaceae</taxon>
        <taxon>Lachnellula</taxon>
    </lineage>
</organism>
<keyword evidence="7" id="KW-0812">Transmembrane</keyword>
<dbReference type="GO" id="GO:0051011">
    <property type="term" value="F:microtubule minus-end binding"/>
    <property type="evidence" value="ECO:0007669"/>
    <property type="project" value="TreeGrafter"/>
</dbReference>
<dbReference type="EMBL" id="QGMF01000597">
    <property type="protein sequence ID" value="TVY14887.1"/>
    <property type="molecule type" value="Genomic_DNA"/>
</dbReference>
<comment type="subcellular location">
    <subcellularLocation>
        <location evidence="5">Cytoplasm</location>
        <location evidence="5">Cytoskeleton</location>
        <location evidence="5">Microtubule organizing center</location>
    </subcellularLocation>
</comment>
<evidence type="ECO:0000256" key="5">
    <source>
        <dbReference type="RuleBase" id="RU363050"/>
    </source>
</evidence>
<evidence type="ECO:0000313" key="10">
    <source>
        <dbReference type="EMBL" id="TVY14887.1"/>
    </source>
</evidence>
<dbReference type="InterPro" id="IPR042241">
    <property type="entry name" value="GCP_C_sf"/>
</dbReference>
<dbReference type="GO" id="GO:0007020">
    <property type="term" value="P:microtubule nucleation"/>
    <property type="evidence" value="ECO:0007669"/>
    <property type="project" value="InterPro"/>
</dbReference>
<evidence type="ECO:0000256" key="4">
    <source>
        <dbReference type="ARBA" id="ARBA00023212"/>
    </source>
</evidence>
<evidence type="ECO:0000256" key="6">
    <source>
        <dbReference type="SAM" id="MobiDB-lite"/>
    </source>
</evidence>
<accession>A0A8T9B577</accession>
<dbReference type="InterPro" id="IPR040457">
    <property type="entry name" value="GCP_C"/>
</dbReference>
<keyword evidence="7" id="KW-0472">Membrane</keyword>
<dbReference type="Gene3D" id="1.20.120.1900">
    <property type="entry name" value="Gamma-tubulin complex, C-terminal domain"/>
    <property type="match status" value="1"/>
</dbReference>
<reference evidence="10 11" key="1">
    <citation type="submission" date="2018-05" db="EMBL/GenBank/DDBJ databases">
        <title>Whole genome sequencing for identification of molecular markers to develop diagnostic detection tools for the regulated plant pathogen Lachnellula willkommii.</title>
        <authorList>
            <person name="Giroux E."/>
            <person name="Bilodeau G."/>
        </authorList>
    </citation>
    <scope>NUCLEOTIDE SEQUENCE [LARGE SCALE GENOMIC DNA]</scope>
    <source>
        <strain evidence="10 11">CBS 203.66</strain>
    </source>
</reference>
<dbReference type="Pfam" id="PF04130">
    <property type="entry name" value="GCP_C_terminal"/>
    <property type="match status" value="1"/>
</dbReference>
<evidence type="ECO:0000259" key="8">
    <source>
        <dbReference type="Pfam" id="PF04130"/>
    </source>
</evidence>
<name>A0A8T9B577_9HELO</name>
<dbReference type="PANTHER" id="PTHR19302:SF70">
    <property type="entry name" value="GAMMA-TUBULIN COMPLEX COMPONENT 6"/>
    <property type="match status" value="1"/>
</dbReference>
<dbReference type="GO" id="GO:0031122">
    <property type="term" value="P:cytoplasmic microtubule organization"/>
    <property type="evidence" value="ECO:0007669"/>
    <property type="project" value="TreeGrafter"/>
</dbReference>
<feature type="domain" description="Gamma tubulin complex component protein N-terminal" evidence="9">
    <location>
        <begin position="256"/>
        <end position="662"/>
    </location>
</feature>
<keyword evidence="3 5" id="KW-0493">Microtubule</keyword>
<evidence type="ECO:0000256" key="1">
    <source>
        <dbReference type="ARBA" id="ARBA00010337"/>
    </source>
</evidence>
<feature type="compositionally biased region" description="Polar residues" evidence="6">
    <location>
        <begin position="52"/>
        <end position="62"/>
    </location>
</feature>
<feature type="transmembrane region" description="Helical" evidence="7">
    <location>
        <begin position="12"/>
        <end position="29"/>
    </location>
</feature>
<feature type="region of interest" description="Disordered" evidence="6">
    <location>
        <begin position="38"/>
        <end position="73"/>
    </location>
</feature>
<dbReference type="GO" id="GO:0005816">
    <property type="term" value="C:spindle pole body"/>
    <property type="evidence" value="ECO:0007669"/>
    <property type="project" value="UniProtKB-ARBA"/>
</dbReference>
<dbReference type="OrthoDB" id="775571at2759"/>
<feature type="compositionally biased region" description="Low complexity" evidence="6">
    <location>
        <begin position="38"/>
        <end position="48"/>
    </location>
</feature>
<keyword evidence="2 5" id="KW-0963">Cytoplasm</keyword>
<comment type="caution">
    <text evidence="10">The sequence shown here is derived from an EMBL/GenBank/DDBJ whole genome shotgun (WGS) entry which is preliminary data.</text>
</comment>
<dbReference type="PANTHER" id="PTHR19302">
    <property type="entry name" value="GAMMA TUBULIN COMPLEX PROTEIN"/>
    <property type="match status" value="1"/>
</dbReference>
<keyword evidence="7" id="KW-1133">Transmembrane helix</keyword>
<dbReference type="GO" id="GO:0000922">
    <property type="term" value="C:spindle pole"/>
    <property type="evidence" value="ECO:0007669"/>
    <property type="project" value="InterPro"/>
</dbReference>
<dbReference type="AlphaFoldDB" id="A0A8T9B577"/>
<gene>
    <name evidence="10" type="primary">Tubgcp6</name>
    <name evidence="10" type="ORF">LARI1_G005804</name>
</gene>
<keyword evidence="11" id="KW-1185">Reference proteome</keyword>
<comment type="similarity">
    <text evidence="1 5">Belongs to the TUBGCP family.</text>
</comment>
<proteinExistence type="inferred from homology"/>
<dbReference type="Proteomes" id="UP000469559">
    <property type="component" value="Unassembled WGS sequence"/>
</dbReference>
<evidence type="ECO:0000256" key="3">
    <source>
        <dbReference type="ARBA" id="ARBA00022701"/>
    </source>
</evidence>
<dbReference type="GO" id="GO:0043015">
    <property type="term" value="F:gamma-tubulin binding"/>
    <property type="evidence" value="ECO:0007669"/>
    <property type="project" value="InterPro"/>
</dbReference>
<evidence type="ECO:0000256" key="2">
    <source>
        <dbReference type="ARBA" id="ARBA00022490"/>
    </source>
</evidence>
<dbReference type="GO" id="GO:0000930">
    <property type="term" value="C:gamma-tubulin complex"/>
    <property type="evidence" value="ECO:0007669"/>
    <property type="project" value="UniProtKB-ARBA"/>
</dbReference>
<protein>
    <recommendedName>
        <fullName evidence="5">Spindle pole body component</fullName>
    </recommendedName>
</protein>
<evidence type="ECO:0000313" key="11">
    <source>
        <dbReference type="Proteomes" id="UP000469559"/>
    </source>
</evidence>
<dbReference type="InterPro" id="IPR041470">
    <property type="entry name" value="GCP_N"/>
</dbReference>
<keyword evidence="4 5" id="KW-0206">Cytoskeleton</keyword>
<dbReference type="FunFam" id="1.20.120.1900:FF:000013">
    <property type="entry name" value="Spindle pole body component"/>
    <property type="match status" value="1"/>
</dbReference>
<dbReference type="GO" id="GO:0005874">
    <property type="term" value="C:microtubule"/>
    <property type="evidence" value="ECO:0007669"/>
    <property type="project" value="UniProtKB-KW"/>
</dbReference>
<dbReference type="GO" id="GO:0000278">
    <property type="term" value="P:mitotic cell cycle"/>
    <property type="evidence" value="ECO:0007669"/>
    <property type="project" value="TreeGrafter"/>
</dbReference>
<evidence type="ECO:0000256" key="7">
    <source>
        <dbReference type="SAM" id="Phobius"/>
    </source>
</evidence>
<sequence length="1044" mass="117178">MASSSATGVEAALAILFPFLLGAILLEYIDDRIEAQLSSGGSSRSSSRNRLTRQPASNTRLEPQNAKMSDDERNIGVPFAIPDLWGLSKLHSLEGEQEGSLFSQLKLDGLEIMFSIEKPANKPLDIDQKLPNVVEQSAQDDNGFFSIPDLSIGLATDVPTPLESTDFQEEPVTTQKEYIAEDVDFWLLPDDIPLKEANYQSWDGFDNAKLEERQTPYITEAGPGILDAALAAKEDFFRVDNTDYIVLGPEIYTSSLLALGLGRSSVLFGWDETKPSFGPTLPEMRISGYTGESLNELLVIFMDCGNITRALQSFVDKSYGGSTSAGRIALADAVSTLLATIQSRLSASTSMHNSLLQLQALFQPAHSILLCFRRIVTDVSGTRSDESMLSTIFQEIQLLEHRTDSLRDILLQILSRVSQPWLEFSGEWLGLQREAGVSLTKEGNGKSFVRVEKKEWVDEQGLEVNQPDFVLDFDKVPTFLAPEDARAMFEVGRSLRFLRDHHSDHPLARADIVASANPPSLEWKFSWKDIVQVEEKALQYEKDLTTALQEFSKSKRPLNISGPTGNATENIFELDFFGRPEEDMQAHVLASIDTLNQPLGNNTIPDRLSQELSTYLTSNGELPQDDDSIFLPPISLTPLLSFNPIISAQARIVNGTCMRMFFNTHNLREHLDLQRSFHLLGNGVFSSRLSHALFDPELESAERQRGVARSGGIMGLRLGGRDTWPPASSELRLALMGVLTDSDISNKALDRANSGTYLDQASLPGDLSFAVRDMSEEEIEKCKNPDSVEALDFLRLSYKPPPPLEAVITPMILFKYDQLFKLLLRVIRMLYVVSALFRDATDRTSYWQGIDFVAQRFRIEAHHFIYSLSGYFFDTGIESTWRIFDRKLDQIQRRINSDSNNITLGQNEGLDKLRDYHEKVLDRIMFALLLRKRQQPVMKLLEEIFTLILQFAKHSRERALGLKRKVGADEEVRELYLKYRKKVGVFITVCRGLSEKKGYGEKRAMGGGKAAGLFDGEDLTEENTVSQLLARLEMSNYYSRSVDV</sequence>
<dbReference type="GO" id="GO:0051225">
    <property type="term" value="P:spindle assembly"/>
    <property type="evidence" value="ECO:0007669"/>
    <property type="project" value="TreeGrafter"/>
</dbReference>
<evidence type="ECO:0000259" key="9">
    <source>
        <dbReference type="Pfam" id="PF17681"/>
    </source>
</evidence>